<feature type="domain" description="Major facilitator superfamily (MFS) profile" evidence="8">
    <location>
        <begin position="10"/>
        <end position="405"/>
    </location>
</feature>
<feature type="transmembrane region" description="Helical" evidence="7">
    <location>
        <begin position="12"/>
        <end position="31"/>
    </location>
</feature>
<dbReference type="InterPro" id="IPR020846">
    <property type="entry name" value="MFS_dom"/>
</dbReference>
<keyword evidence="3 7" id="KW-0812">Transmembrane</keyword>
<evidence type="ECO:0000256" key="2">
    <source>
        <dbReference type="ARBA" id="ARBA00022448"/>
    </source>
</evidence>
<dbReference type="RefSeq" id="WP_211295693.1">
    <property type="nucleotide sequence ID" value="NZ_PVNE01000008.1"/>
</dbReference>
<dbReference type="Pfam" id="PF07690">
    <property type="entry name" value="MFS_1"/>
    <property type="match status" value="1"/>
</dbReference>
<evidence type="ECO:0000256" key="7">
    <source>
        <dbReference type="SAM" id="Phobius"/>
    </source>
</evidence>
<feature type="transmembrane region" description="Helical" evidence="7">
    <location>
        <begin position="292"/>
        <end position="310"/>
    </location>
</feature>
<dbReference type="CDD" id="cd17353">
    <property type="entry name" value="MFS_OFA_like"/>
    <property type="match status" value="1"/>
</dbReference>
<feature type="transmembrane region" description="Helical" evidence="7">
    <location>
        <begin position="350"/>
        <end position="369"/>
    </location>
</feature>
<dbReference type="InterPro" id="IPR036259">
    <property type="entry name" value="MFS_trans_sf"/>
</dbReference>
<dbReference type="PROSITE" id="PS50850">
    <property type="entry name" value="MFS"/>
    <property type="match status" value="1"/>
</dbReference>
<evidence type="ECO:0000259" key="8">
    <source>
        <dbReference type="PROSITE" id="PS50850"/>
    </source>
</evidence>
<dbReference type="InterPro" id="IPR050327">
    <property type="entry name" value="Proton-linked_MCT"/>
</dbReference>
<dbReference type="AlphaFoldDB" id="A0A2T0LFR1"/>
<feature type="transmembrane region" description="Helical" evidence="7">
    <location>
        <begin position="316"/>
        <end position="338"/>
    </location>
</feature>
<keyword evidence="10" id="KW-1185">Reference proteome</keyword>
<dbReference type="GO" id="GO:0022857">
    <property type="term" value="F:transmembrane transporter activity"/>
    <property type="evidence" value="ECO:0007669"/>
    <property type="project" value="InterPro"/>
</dbReference>
<dbReference type="Gene3D" id="1.20.1250.20">
    <property type="entry name" value="MFS general substrate transporter like domains"/>
    <property type="match status" value="2"/>
</dbReference>
<evidence type="ECO:0000256" key="5">
    <source>
        <dbReference type="ARBA" id="ARBA00023136"/>
    </source>
</evidence>
<evidence type="ECO:0000256" key="4">
    <source>
        <dbReference type="ARBA" id="ARBA00022989"/>
    </source>
</evidence>
<dbReference type="EMBL" id="PVNE01000008">
    <property type="protein sequence ID" value="PRX41090.1"/>
    <property type="molecule type" value="Genomic_DNA"/>
</dbReference>
<feature type="transmembrane region" description="Helical" evidence="7">
    <location>
        <begin position="139"/>
        <end position="160"/>
    </location>
</feature>
<comment type="subcellular location">
    <subcellularLocation>
        <location evidence="1">Cell membrane</location>
        <topology evidence="1">Multi-pass membrane protein</topology>
    </subcellularLocation>
</comment>
<dbReference type="PANTHER" id="PTHR11360">
    <property type="entry name" value="MONOCARBOXYLATE TRANSPORTER"/>
    <property type="match status" value="1"/>
</dbReference>
<proteinExistence type="predicted"/>
<dbReference type="GO" id="GO:0005886">
    <property type="term" value="C:plasma membrane"/>
    <property type="evidence" value="ECO:0007669"/>
    <property type="project" value="UniProtKB-SubCell"/>
</dbReference>
<feature type="transmembrane region" description="Helical" evidence="7">
    <location>
        <begin position="104"/>
        <end position="127"/>
    </location>
</feature>
<feature type="transmembrane region" description="Helical" evidence="7">
    <location>
        <begin position="381"/>
        <end position="400"/>
    </location>
</feature>
<accession>A0A2T0LFR1</accession>
<organism evidence="9 10">
    <name type="scientific">Planifilum fimeticola</name>
    <dbReference type="NCBI Taxonomy" id="201975"/>
    <lineage>
        <taxon>Bacteria</taxon>
        <taxon>Bacillati</taxon>
        <taxon>Bacillota</taxon>
        <taxon>Bacilli</taxon>
        <taxon>Bacillales</taxon>
        <taxon>Thermoactinomycetaceae</taxon>
        <taxon>Planifilum</taxon>
    </lineage>
</organism>
<keyword evidence="5 7" id="KW-0472">Membrane</keyword>
<dbReference type="SUPFAM" id="SSF103473">
    <property type="entry name" value="MFS general substrate transporter"/>
    <property type="match status" value="1"/>
</dbReference>
<sequence length="425" mass="45812">MTTGKQELPNRWAIVAAAILMQIALGAVYGWSVFVNPLMEQYGWSRSEVTLAFTLAILFLGFGTILGGLLQDRKGPRLVATIAGIFYGLSYILTALATSLPVLYLTYGVIGGVAMGMGYIVPVAVLVKWFPDKRGLITGLAVCGYGAGALLMSPIAAWMIETYGLSATFALLGVAYLIMVTGAAQFYRNPPEGWSPPGWTPTEKQMESRAARDFGVREALRTRQFWMLFFMLFLNVSAGIMIISQASPMGQEIINLDAVESAALVVGIISLFNAFGRIFWAAVSDWIGRRGVFIIMFLLQALLFLFLPNLNTVGLFVATTALIALCYGGGFGTMPSFCADYFGTKNVGGIYGWMLLAWGLAAVPSPLMIARIRELTGTYTIALYVIAAVMAAAVILPRIVRPPRKAEESSPPTSRDSGSSIGAPR</sequence>
<comment type="caution">
    <text evidence="9">The sequence shown here is derived from an EMBL/GenBank/DDBJ whole genome shotgun (WGS) entry which is preliminary data.</text>
</comment>
<dbReference type="Proteomes" id="UP000237797">
    <property type="component" value="Unassembled WGS sequence"/>
</dbReference>
<feature type="region of interest" description="Disordered" evidence="6">
    <location>
        <begin position="404"/>
        <end position="425"/>
    </location>
</feature>
<evidence type="ECO:0000313" key="10">
    <source>
        <dbReference type="Proteomes" id="UP000237797"/>
    </source>
</evidence>
<dbReference type="InterPro" id="IPR011701">
    <property type="entry name" value="MFS"/>
</dbReference>
<protein>
    <submittedName>
        <fullName evidence="9">OFA family oxalate/formate antiporter-like MFS transporter</fullName>
    </submittedName>
</protein>
<feature type="transmembrane region" description="Helical" evidence="7">
    <location>
        <begin position="78"/>
        <end position="98"/>
    </location>
</feature>
<keyword evidence="2" id="KW-0813">Transport</keyword>
<feature type="compositionally biased region" description="Low complexity" evidence="6">
    <location>
        <begin position="409"/>
        <end position="425"/>
    </location>
</feature>
<feature type="transmembrane region" description="Helical" evidence="7">
    <location>
        <begin position="51"/>
        <end position="71"/>
    </location>
</feature>
<feature type="transmembrane region" description="Helical" evidence="7">
    <location>
        <begin position="225"/>
        <end position="246"/>
    </location>
</feature>
<dbReference type="PANTHER" id="PTHR11360:SF317">
    <property type="entry name" value="MAJOR FACILITATOR SUPERFAMILY (MFS) PROFILE DOMAIN-CONTAINING PROTEIN-RELATED"/>
    <property type="match status" value="1"/>
</dbReference>
<feature type="transmembrane region" description="Helical" evidence="7">
    <location>
        <begin position="166"/>
        <end position="187"/>
    </location>
</feature>
<feature type="transmembrane region" description="Helical" evidence="7">
    <location>
        <begin position="258"/>
        <end position="280"/>
    </location>
</feature>
<evidence type="ECO:0000313" key="9">
    <source>
        <dbReference type="EMBL" id="PRX41090.1"/>
    </source>
</evidence>
<keyword evidence="4 7" id="KW-1133">Transmembrane helix</keyword>
<gene>
    <name evidence="9" type="ORF">CLV97_10818</name>
</gene>
<reference evidence="9 10" key="1">
    <citation type="submission" date="2018-03" db="EMBL/GenBank/DDBJ databases">
        <title>Genomic Encyclopedia of Archaeal and Bacterial Type Strains, Phase II (KMG-II): from individual species to whole genera.</title>
        <authorList>
            <person name="Goeker M."/>
        </authorList>
    </citation>
    <scope>NUCLEOTIDE SEQUENCE [LARGE SCALE GENOMIC DNA]</scope>
    <source>
        <strain evidence="9 10">DSM 44946</strain>
    </source>
</reference>
<evidence type="ECO:0000256" key="1">
    <source>
        <dbReference type="ARBA" id="ARBA00004651"/>
    </source>
</evidence>
<evidence type="ECO:0000256" key="3">
    <source>
        <dbReference type="ARBA" id="ARBA00022692"/>
    </source>
</evidence>
<evidence type="ECO:0000256" key="6">
    <source>
        <dbReference type="SAM" id="MobiDB-lite"/>
    </source>
</evidence>
<name>A0A2T0LFR1_9BACL</name>